<dbReference type="EMBL" id="CABHNA010000067">
    <property type="protein sequence ID" value="VUX14846.1"/>
    <property type="molecule type" value="Genomic_DNA"/>
</dbReference>
<dbReference type="RefSeq" id="WP_186290834.1">
    <property type="nucleotide sequence ID" value="NZ_CABHNA010000067.1"/>
</dbReference>
<organism evidence="1 2">
    <name type="scientific">[Ruminococcus] torques</name>
    <dbReference type="NCBI Taxonomy" id="33039"/>
    <lineage>
        <taxon>Bacteria</taxon>
        <taxon>Bacillati</taxon>
        <taxon>Bacillota</taxon>
        <taxon>Clostridia</taxon>
        <taxon>Lachnospirales</taxon>
        <taxon>Lachnospiraceae</taxon>
        <taxon>Mediterraneibacter</taxon>
    </lineage>
</organism>
<gene>
    <name evidence="1" type="ORF">RTSSTS7063_02040</name>
</gene>
<keyword evidence="2" id="KW-1185">Reference proteome</keyword>
<name>A0A564U5R5_9FIRM</name>
<protein>
    <submittedName>
        <fullName evidence="1">Uncharacterized protein</fullName>
    </submittedName>
</protein>
<evidence type="ECO:0000313" key="1">
    <source>
        <dbReference type="EMBL" id="VUX14846.1"/>
    </source>
</evidence>
<dbReference type="AlphaFoldDB" id="A0A564U5R5"/>
<proteinExistence type="predicted"/>
<accession>A0A564U5R5</accession>
<reference evidence="1 2" key="1">
    <citation type="submission" date="2019-07" db="EMBL/GenBank/DDBJ databases">
        <authorList>
            <person name="Hibberd C M."/>
            <person name="Gehrig L. J."/>
            <person name="Chang H.-W."/>
            <person name="Venkatesh S."/>
        </authorList>
    </citation>
    <scope>NUCLEOTIDE SEQUENCE [LARGE SCALE GENOMIC DNA]</scope>
    <source>
        <strain evidence="1">Ruminococcus_torques_SSTS_Bg7063</strain>
    </source>
</reference>
<dbReference type="Proteomes" id="UP000363661">
    <property type="component" value="Unassembled WGS sequence"/>
</dbReference>
<sequence>MSKFTTNIKTAYTSLPVKSEKKTFVSSYSIKNGRKTITGENRSTGKKYANQLMK</sequence>
<evidence type="ECO:0000313" key="2">
    <source>
        <dbReference type="Proteomes" id="UP000363661"/>
    </source>
</evidence>